<accession>A0A7W9MK66</accession>
<keyword evidence="2" id="KW-1185">Reference proteome</keyword>
<evidence type="ECO:0000313" key="1">
    <source>
        <dbReference type="EMBL" id="MBB5823421.1"/>
    </source>
</evidence>
<protein>
    <submittedName>
        <fullName evidence="1">Uncharacterized protein</fullName>
    </submittedName>
</protein>
<dbReference type="AlphaFoldDB" id="A0A7W9MK66"/>
<comment type="caution">
    <text evidence="1">The sequence shown here is derived from an EMBL/GenBank/DDBJ whole genome shotgun (WGS) entry which is preliminary data.</text>
</comment>
<dbReference type="EMBL" id="JACHMP010000001">
    <property type="protein sequence ID" value="MBB5823421.1"/>
    <property type="molecule type" value="Genomic_DNA"/>
</dbReference>
<organism evidence="1 2">
    <name type="scientific">Streptosporangium becharense</name>
    <dbReference type="NCBI Taxonomy" id="1816182"/>
    <lineage>
        <taxon>Bacteria</taxon>
        <taxon>Bacillati</taxon>
        <taxon>Actinomycetota</taxon>
        <taxon>Actinomycetes</taxon>
        <taxon>Streptosporangiales</taxon>
        <taxon>Streptosporangiaceae</taxon>
        <taxon>Streptosporangium</taxon>
    </lineage>
</organism>
<gene>
    <name evidence="1" type="ORF">F4562_006483</name>
</gene>
<sequence length="45" mass="4767">MSRWINWAARVTATAAIFALPQAVALGTTSVVSPITYVAADSTWT</sequence>
<proteinExistence type="predicted"/>
<dbReference type="RefSeq" id="WP_184546986.1">
    <property type="nucleotide sequence ID" value="NZ_JACHMP010000001.1"/>
</dbReference>
<evidence type="ECO:0000313" key="2">
    <source>
        <dbReference type="Proteomes" id="UP000540685"/>
    </source>
</evidence>
<reference evidence="1 2" key="1">
    <citation type="submission" date="2020-08" db="EMBL/GenBank/DDBJ databases">
        <title>Sequencing the genomes of 1000 actinobacteria strains.</title>
        <authorList>
            <person name="Klenk H.-P."/>
        </authorList>
    </citation>
    <scope>NUCLEOTIDE SEQUENCE [LARGE SCALE GENOMIC DNA]</scope>
    <source>
        <strain evidence="1 2">DSM 46887</strain>
    </source>
</reference>
<dbReference type="Proteomes" id="UP000540685">
    <property type="component" value="Unassembled WGS sequence"/>
</dbReference>
<name>A0A7W9MK66_9ACTN</name>